<gene>
    <name evidence="3" type="ORF">GCM10023313_13340</name>
</gene>
<accession>A0ABP9FQN9</accession>
<dbReference type="InterPro" id="IPR051807">
    <property type="entry name" value="Sec-metab_biosynth-assoc"/>
</dbReference>
<dbReference type="InterPro" id="IPR011008">
    <property type="entry name" value="Dimeric_a/b-barrel"/>
</dbReference>
<feature type="domain" description="YCII-related" evidence="2">
    <location>
        <begin position="11"/>
        <end position="92"/>
    </location>
</feature>
<dbReference type="Pfam" id="PF03795">
    <property type="entry name" value="YCII"/>
    <property type="match status" value="1"/>
</dbReference>
<sequence length="96" mass="10909">MIQYLITAFDHTDADALQRRLNARPSHLEGVKRLKASGNFVLGGAMLNSDGDMIGSTMIVQFEDEEQLEQWKQNDPYVTGKVWDRVEVRPFKVADV</sequence>
<dbReference type="Proteomes" id="UP001501436">
    <property type="component" value="Unassembled WGS sequence"/>
</dbReference>
<dbReference type="InterPro" id="IPR005545">
    <property type="entry name" value="YCII"/>
</dbReference>
<dbReference type="PANTHER" id="PTHR33606:SF3">
    <property type="entry name" value="PROTEIN YCII"/>
    <property type="match status" value="1"/>
</dbReference>
<organism evidence="3 4">
    <name type="scientific">Mucilaginibacter defluvii</name>
    <dbReference type="NCBI Taxonomy" id="1196019"/>
    <lineage>
        <taxon>Bacteria</taxon>
        <taxon>Pseudomonadati</taxon>
        <taxon>Bacteroidota</taxon>
        <taxon>Sphingobacteriia</taxon>
        <taxon>Sphingobacteriales</taxon>
        <taxon>Sphingobacteriaceae</taxon>
        <taxon>Mucilaginibacter</taxon>
    </lineage>
</organism>
<dbReference type="PANTHER" id="PTHR33606">
    <property type="entry name" value="PROTEIN YCII"/>
    <property type="match status" value="1"/>
</dbReference>
<keyword evidence="4" id="KW-1185">Reference proteome</keyword>
<evidence type="ECO:0000256" key="1">
    <source>
        <dbReference type="ARBA" id="ARBA00007689"/>
    </source>
</evidence>
<reference evidence="4" key="1">
    <citation type="journal article" date="2019" name="Int. J. Syst. Evol. Microbiol.">
        <title>The Global Catalogue of Microorganisms (GCM) 10K type strain sequencing project: providing services to taxonomists for standard genome sequencing and annotation.</title>
        <authorList>
            <consortium name="The Broad Institute Genomics Platform"/>
            <consortium name="The Broad Institute Genome Sequencing Center for Infectious Disease"/>
            <person name="Wu L."/>
            <person name="Ma J."/>
        </authorList>
    </citation>
    <scope>NUCLEOTIDE SEQUENCE [LARGE SCALE GENOMIC DNA]</scope>
    <source>
        <strain evidence="4">JCM 18283</strain>
    </source>
</reference>
<protein>
    <submittedName>
        <fullName evidence="3">YciI family protein</fullName>
    </submittedName>
</protein>
<comment type="similarity">
    <text evidence="1">Belongs to the YciI family.</text>
</comment>
<name>A0ABP9FQN9_9SPHI</name>
<evidence type="ECO:0000259" key="2">
    <source>
        <dbReference type="Pfam" id="PF03795"/>
    </source>
</evidence>
<comment type="caution">
    <text evidence="3">The sequence shown here is derived from an EMBL/GenBank/DDBJ whole genome shotgun (WGS) entry which is preliminary data.</text>
</comment>
<evidence type="ECO:0000313" key="3">
    <source>
        <dbReference type="EMBL" id="GAA4911713.1"/>
    </source>
</evidence>
<dbReference type="Gene3D" id="3.30.70.1060">
    <property type="entry name" value="Dimeric alpha+beta barrel"/>
    <property type="match status" value="1"/>
</dbReference>
<dbReference type="RefSeq" id="WP_345330191.1">
    <property type="nucleotide sequence ID" value="NZ_BAABJI010000002.1"/>
</dbReference>
<evidence type="ECO:0000313" key="4">
    <source>
        <dbReference type="Proteomes" id="UP001501436"/>
    </source>
</evidence>
<proteinExistence type="inferred from homology"/>
<dbReference type="EMBL" id="BAABJI010000002">
    <property type="protein sequence ID" value="GAA4911713.1"/>
    <property type="molecule type" value="Genomic_DNA"/>
</dbReference>
<dbReference type="SUPFAM" id="SSF54909">
    <property type="entry name" value="Dimeric alpha+beta barrel"/>
    <property type="match status" value="1"/>
</dbReference>